<feature type="transmembrane region" description="Helical" evidence="1">
    <location>
        <begin position="85"/>
        <end position="105"/>
    </location>
</feature>
<evidence type="ECO:0000256" key="1">
    <source>
        <dbReference type="SAM" id="Phobius"/>
    </source>
</evidence>
<keyword evidence="1" id="KW-0812">Transmembrane</keyword>
<feature type="transmembrane region" description="Helical" evidence="1">
    <location>
        <begin position="37"/>
        <end position="55"/>
    </location>
</feature>
<feature type="transmembrane region" description="Helical" evidence="1">
    <location>
        <begin position="277"/>
        <end position="301"/>
    </location>
</feature>
<dbReference type="Proteomes" id="UP000309561">
    <property type="component" value="Unassembled WGS sequence"/>
</dbReference>
<organism evidence="2 3">
    <name type="scientific">Sulfurimonas crateris</name>
    <dbReference type="NCBI Taxonomy" id="2574727"/>
    <lineage>
        <taxon>Bacteria</taxon>
        <taxon>Pseudomonadati</taxon>
        <taxon>Campylobacterota</taxon>
        <taxon>Epsilonproteobacteria</taxon>
        <taxon>Campylobacterales</taxon>
        <taxon>Sulfurimonadaceae</taxon>
        <taxon>Sulfurimonas</taxon>
    </lineage>
</organism>
<proteinExistence type="predicted"/>
<sequence>MIYSLALVLLLGFELSFYLLIVQTGVAEHYNSDMITLFPMFAGGVAGTILGGFSWGRISNPVHKIIIALLLQLLLSFFYPDYNAFTLVLLGLSVGVMAPLGIYLFKAKQQKELLAALAIAYTIGTYFFTYDPDHRIYMAVGFTSIALLSAFMLRDYVVETDAKEVSHPYLQYLPLMLWIFLDSNLFETLSRHADMDIWSHYTFTIIAFHLLGLIGAYCIKMSTIKKHIFIASIFALSYTLSYLEEPLLLAIIYPFAISYYNVVVFTTLSKEARISKLAFMMIFVGWMASGLGLAVALSGALH</sequence>
<keyword evidence="1" id="KW-0472">Membrane</keyword>
<name>A0A4U2Z4E1_9BACT</name>
<feature type="transmembrane region" description="Helical" evidence="1">
    <location>
        <begin position="112"/>
        <end position="130"/>
    </location>
</feature>
<gene>
    <name evidence="2" type="ORF">FCU45_09320</name>
</gene>
<protein>
    <submittedName>
        <fullName evidence="2">Uncharacterized protein</fullName>
    </submittedName>
</protein>
<keyword evidence="3" id="KW-1185">Reference proteome</keyword>
<feature type="transmembrane region" description="Helical" evidence="1">
    <location>
        <begin position="198"/>
        <end position="219"/>
    </location>
</feature>
<accession>A0A4U2Z4E1</accession>
<feature type="transmembrane region" description="Helical" evidence="1">
    <location>
        <begin position="249"/>
        <end position="268"/>
    </location>
</feature>
<dbReference type="OrthoDB" id="5338495at2"/>
<feature type="transmembrane region" description="Helical" evidence="1">
    <location>
        <begin position="169"/>
        <end position="186"/>
    </location>
</feature>
<feature type="transmembrane region" description="Helical" evidence="1">
    <location>
        <begin position="136"/>
        <end position="157"/>
    </location>
</feature>
<reference evidence="2 3" key="1">
    <citation type="submission" date="2019-04" db="EMBL/GenBank/DDBJ databases">
        <title>Sulfurimonas crateris sp. nov. a facultative anaerobic sulfur-oxidizing chemolithautotrophic bacterium isolated from a terrestrial mud vulcano.</title>
        <authorList>
            <person name="Ratnikova N.M."/>
            <person name="Slobodkin A.I."/>
            <person name="Merkel A.Y."/>
            <person name="Novikov A."/>
            <person name="Bonch-Osmolovskaya E.A."/>
            <person name="Slobodkina G.B."/>
        </authorList>
    </citation>
    <scope>NUCLEOTIDE SEQUENCE [LARGE SCALE GENOMIC DNA]</scope>
    <source>
        <strain evidence="2 3">SN118</strain>
    </source>
</reference>
<evidence type="ECO:0000313" key="3">
    <source>
        <dbReference type="Proteomes" id="UP000309561"/>
    </source>
</evidence>
<feature type="transmembrane region" description="Helical" evidence="1">
    <location>
        <begin position="62"/>
        <end position="79"/>
    </location>
</feature>
<comment type="caution">
    <text evidence="2">The sequence shown here is derived from an EMBL/GenBank/DDBJ whole genome shotgun (WGS) entry which is preliminary data.</text>
</comment>
<keyword evidence="1" id="KW-1133">Transmembrane helix</keyword>
<dbReference type="RefSeq" id="WP_137014601.1">
    <property type="nucleotide sequence ID" value="NZ_SZPX01000007.1"/>
</dbReference>
<dbReference type="EMBL" id="SZPX01000007">
    <property type="protein sequence ID" value="TKI68615.1"/>
    <property type="molecule type" value="Genomic_DNA"/>
</dbReference>
<dbReference type="AlphaFoldDB" id="A0A4U2Z4E1"/>
<evidence type="ECO:0000313" key="2">
    <source>
        <dbReference type="EMBL" id="TKI68615.1"/>
    </source>
</evidence>